<dbReference type="InterPro" id="IPR004568">
    <property type="entry name" value="Ppantetheine-prot_Trfase_dom"/>
</dbReference>
<evidence type="ECO:0000256" key="8">
    <source>
        <dbReference type="HAMAP-Rule" id="MF_00101"/>
    </source>
</evidence>
<dbReference type="Gene3D" id="3.90.470.20">
    <property type="entry name" value="4'-phosphopantetheinyl transferase domain"/>
    <property type="match status" value="1"/>
</dbReference>
<dbReference type="InterPro" id="IPR002582">
    <property type="entry name" value="ACPS"/>
</dbReference>
<dbReference type="HAMAP" id="MF_00101">
    <property type="entry name" value="AcpS"/>
    <property type="match status" value="1"/>
</dbReference>
<feature type="binding site" evidence="8">
    <location>
        <position position="58"/>
    </location>
    <ligand>
        <name>Mg(2+)</name>
        <dbReference type="ChEBI" id="CHEBI:18420"/>
    </ligand>
</feature>
<evidence type="ECO:0000256" key="6">
    <source>
        <dbReference type="ARBA" id="ARBA00023098"/>
    </source>
</evidence>
<protein>
    <recommendedName>
        <fullName evidence="8">Holo-[acyl-carrier-protein] synthase</fullName>
        <shortName evidence="8">Holo-ACP synthase</shortName>
        <ecNumber evidence="8">2.7.8.7</ecNumber>
    </recommendedName>
    <alternativeName>
        <fullName evidence="8">4'-phosphopantetheinyl transferase AcpS</fullName>
    </alternativeName>
</protein>
<comment type="function">
    <text evidence="8">Transfers the 4'-phosphopantetheine moiety from coenzyme A to a Ser of acyl-carrier-protein.</text>
</comment>
<evidence type="ECO:0000256" key="5">
    <source>
        <dbReference type="ARBA" id="ARBA00022842"/>
    </source>
</evidence>
<dbReference type="EMBL" id="AXZF01000064">
    <property type="protein sequence ID" value="ERT68468.1"/>
    <property type="molecule type" value="Genomic_DNA"/>
</dbReference>
<dbReference type="STRING" id="1319815.HMPREF0202_01627"/>
<keyword evidence="2 8" id="KW-0808">Transferase</keyword>
<dbReference type="HOGENOM" id="CLU_089696_0_2_0"/>
<comment type="catalytic activity">
    <reaction evidence="8">
        <text>apo-[ACP] + CoA = holo-[ACP] + adenosine 3',5'-bisphosphate + H(+)</text>
        <dbReference type="Rhea" id="RHEA:12068"/>
        <dbReference type="Rhea" id="RHEA-COMP:9685"/>
        <dbReference type="Rhea" id="RHEA-COMP:9690"/>
        <dbReference type="ChEBI" id="CHEBI:15378"/>
        <dbReference type="ChEBI" id="CHEBI:29999"/>
        <dbReference type="ChEBI" id="CHEBI:57287"/>
        <dbReference type="ChEBI" id="CHEBI:58343"/>
        <dbReference type="ChEBI" id="CHEBI:64479"/>
        <dbReference type="EC" id="2.7.8.7"/>
    </reaction>
</comment>
<dbReference type="GO" id="GO:0006633">
    <property type="term" value="P:fatty acid biosynthetic process"/>
    <property type="evidence" value="ECO:0007669"/>
    <property type="project" value="UniProtKB-UniRule"/>
</dbReference>
<dbReference type="GO" id="GO:0000287">
    <property type="term" value="F:magnesium ion binding"/>
    <property type="evidence" value="ECO:0007669"/>
    <property type="project" value="UniProtKB-UniRule"/>
</dbReference>
<keyword evidence="4 8" id="KW-0276">Fatty acid metabolism</keyword>
<comment type="caution">
    <text evidence="10">The sequence shown here is derived from an EMBL/GenBank/DDBJ whole genome shotgun (WGS) entry which is preliminary data.</text>
</comment>
<dbReference type="GO" id="GO:0005737">
    <property type="term" value="C:cytoplasm"/>
    <property type="evidence" value="ECO:0007669"/>
    <property type="project" value="UniProtKB-SubCell"/>
</dbReference>
<feature type="domain" description="4'-phosphopantetheinyl transferase" evidence="9">
    <location>
        <begin position="7"/>
        <end position="118"/>
    </location>
</feature>
<name>U7VCD7_9FUSO</name>
<sequence length="126" mass="13906">MAMKFIGIGNDIVEIERISKAIGKNGFKERVFTSKEIAQIQEKGDKAESYAGRFSAKEAISKALGTGVRGFNLVDIEILNNSLGKPEVTLKGNLENKNDRFIVDISISHCKEYATAVAIIMEREVK</sequence>
<dbReference type="InterPro" id="IPR037143">
    <property type="entry name" value="4-PPantetheinyl_Trfase_dom_sf"/>
</dbReference>
<keyword evidence="1 8" id="KW-0444">Lipid biosynthesis</keyword>
<dbReference type="Pfam" id="PF01648">
    <property type="entry name" value="ACPS"/>
    <property type="match status" value="1"/>
</dbReference>
<evidence type="ECO:0000256" key="2">
    <source>
        <dbReference type="ARBA" id="ARBA00022679"/>
    </source>
</evidence>
<dbReference type="AlphaFoldDB" id="U7VCD7"/>
<keyword evidence="7 8" id="KW-0275">Fatty acid biosynthesis</keyword>
<dbReference type="Proteomes" id="UP000017081">
    <property type="component" value="Unassembled WGS sequence"/>
</dbReference>
<proteinExistence type="inferred from homology"/>
<keyword evidence="11" id="KW-1185">Reference proteome</keyword>
<keyword evidence="5 8" id="KW-0460">Magnesium</keyword>
<evidence type="ECO:0000256" key="4">
    <source>
        <dbReference type="ARBA" id="ARBA00022832"/>
    </source>
</evidence>
<dbReference type="InterPro" id="IPR008278">
    <property type="entry name" value="4-PPantetheinyl_Trfase_dom"/>
</dbReference>
<reference evidence="10 11" key="1">
    <citation type="submission" date="2013-08" db="EMBL/GenBank/DDBJ databases">
        <authorList>
            <person name="Weinstock G."/>
            <person name="Sodergren E."/>
            <person name="Wylie T."/>
            <person name="Fulton L."/>
            <person name="Fulton R."/>
            <person name="Fronick C."/>
            <person name="O'Laughlin M."/>
            <person name="Godfrey J."/>
            <person name="Miner T."/>
            <person name="Herter B."/>
            <person name="Appelbaum E."/>
            <person name="Cordes M."/>
            <person name="Lek S."/>
            <person name="Wollam A."/>
            <person name="Pepin K.H."/>
            <person name="Palsikar V.B."/>
            <person name="Mitreva M."/>
            <person name="Wilson R.K."/>
        </authorList>
    </citation>
    <scope>NUCLEOTIDE SEQUENCE [LARGE SCALE GENOMIC DNA]</scope>
    <source>
        <strain evidence="10 11">ATCC BAA-474</strain>
    </source>
</reference>
<comment type="subcellular location">
    <subcellularLocation>
        <location evidence="8">Cytoplasm</location>
    </subcellularLocation>
</comment>
<gene>
    <name evidence="8" type="primary">acpS</name>
    <name evidence="10" type="ORF">HMPREF0202_01627</name>
</gene>
<organism evidence="10 11">
    <name type="scientific">Cetobacterium somerae ATCC BAA-474</name>
    <dbReference type="NCBI Taxonomy" id="1319815"/>
    <lineage>
        <taxon>Bacteria</taxon>
        <taxon>Fusobacteriati</taxon>
        <taxon>Fusobacteriota</taxon>
        <taxon>Fusobacteriia</taxon>
        <taxon>Fusobacteriales</taxon>
        <taxon>Fusobacteriaceae</taxon>
        <taxon>Cetobacterium</taxon>
    </lineage>
</organism>
<dbReference type="NCBIfam" id="TIGR00556">
    <property type="entry name" value="pantethn_trn"/>
    <property type="match status" value="1"/>
</dbReference>
<comment type="cofactor">
    <cofactor evidence="8">
        <name>Mg(2+)</name>
        <dbReference type="ChEBI" id="CHEBI:18420"/>
    </cofactor>
</comment>
<dbReference type="PATRIC" id="fig|1319815.3.peg.1569"/>
<dbReference type="GO" id="GO:0008897">
    <property type="term" value="F:holo-[acyl-carrier-protein] synthase activity"/>
    <property type="evidence" value="ECO:0007669"/>
    <property type="project" value="UniProtKB-UniRule"/>
</dbReference>
<comment type="similarity">
    <text evidence="8">Belongs to the P-Pant transferase superfamily. AcpS family.</text>
</comment>
<evidence type="ECO:0000259" key="9">
    <source>
        <dbReference type="Pfam" id="PF01648"/>
    </source>
</evidence>
<evidence type="ECO:0000256" key="7">
    <source>
        <dbReference type="ARBA" id="ARBA00023160"/>
    </source>
</evidence>
<evidence type="ECO:0000313" key="10">
    <source>
        <dbReference type="EMBL" id="ERT68468.1"/>
    </source>
</evidence>
<dbReference type="eggNOG" id="COG0736">
    <property type="taxonomic scope" value="Bacteria"/>
</dbReference>
<dbReference type="SUPFAM" id="SSF56214">
    <property type="entry name" value="4'-phosphopantetheinyl transferase"/>
    <property type="match status" value="1"/>
</dbReference>
<feature type="binding site" evidence="8">
    <location>
        <position position="11"/>
    </location>
    <ligand>
        <name>Mg(2+)</name>
        <dbReference type="ChEBI" id="CHEBI:18420"/>
    </ligand>
</feature>
<dbReference type="NCBIfam" id="TIGR00516">
    <property type="entry name" value="acpS"/>
    <property type="match status" value="1"/>
</dbReference>
<keyword evidence="3 8" id="KW-0479">Metal-binding</keyword>
<evidence type="ECO:0000313" key="11">
    <source>
        <dbReference type="Proteomes" id="UP000017081"/>
    </source>
</evidence>
<evidence type="ECO:0000256" key="1">
    <source>
        <dbReference type="ARBA" id="ARBA00022516"/>
    </source>
</evidence>
<evidence type="ECO:0000256" key="3">
    <source>
        <dbReference type="ARBA" id="ARBA00022723"/>
    </source>
</evidence>
<keyword evidence="6 8" id="KW-0443">Lipid metabolism</keyword>
<dbReference type="EC" id="2.7.8.7" evidence="8"/>
<accession>U7VCD7</accession>
<keyword evidence="8" id="KW-0963">Cytoplasm</keyword>